<organism evidence="1 2">
    <name type="scientific">Lactuca sativa</name>
    <name type="common">Garden lettuce</name>
    <dbReference type="NCBI Taxonomy" id="4236"/>
    <lineage>
        <taxon>Eukaryota</taxon>
        <taxon>Viridiplantae</taxon>
        <taxon>Streptophyta</taxon>
        <taxon>Embryophyta</taxon>
        <taxon>Tracheophyta</taxon>
        <taxon>Spermatophyta</taxon>
        <taxon>Magnoliopsida</taxon>
        <taxon>eudicotyledons</taxon>
        <taxon>Gunneridae</taxon>
        <taxon>Pentapetalae</taxon>
        <taxon>asterids</taxon>
        <taxon>campanulids</taxon>
        <taxon>Asterales</taxon>
        <taxon>Asteraceae</taxon>
        <taxon>Cichorioideae</taxon>
        <taxon>Cichorieae</taxon>
        <taxon>Lactucinae</taxon>
        <taxon>Lactuca</taxon>
    </lineage>
</organism>
<evidence type="ECO:0000313" key="1">
    <source>
        <dbReference type="EMBL" id="KAJ0211000.1"/>
    </source>
</evidence>
<accession>A0A9R1XE24</accession>
<dbReference type="Proteomes" id="UP000235145">
    <property type="component" value="Unassembled WGS sequence"/>
</dbReference>
<reference evidence="1 2" key="1">
    <citation type="journal article" date="2017" name="Nat. Commun.">
        <title>Genome assembly with in vitro proximity ligation data and whole-genome triplication in lettuce.</title>
        <authorList>
            <person name="Reyes-Chin-Wo S."/>
            <person name="Wang Z."/>
            <person name="Yang X."/>
            <person name="Kozik A."/>
            <person name="Arikit S."/>
            <person name="Song C."/>
            <person name="Xia L."/>
            <person name="Froenicke L."/>
            <person name="Lavelle D.O."/>
            <person name="Truco M.J."/>
            <person name="Xia R."/>
            <person name="Zhu S."/>
            <person name="Xu C."/>
            <person name="Xu H."/>
            <person name="Xu X."/>
            <person name="Cox K."/>
            <person name="Korf I."/>
            <person name="Meyers B.C."/>
            <person name="Michelmore R.W."/>
        </authorList>
    </citation>
    <scope>NUCLEOTIDE SEQUENCE [LARGE SCALE GENOMIC DNA]</scope>
    <source>
        <strain evidence="2">cv. Salinas</strain>
        <tissue evidence="1">Seedlings</tissue>
    </source>
</reference>
<proteinExistence type="predicted"/>
<comment type="caution">
    <text evidence="1">The sequence shown here is derived from an EMBL/GenBank/DDBJ whole genome shotgun (WGS) entry which is preliminary data.</text>
</comment>
<sequence length="93" mass="10556">MLQLGCSIKILTTFSIMRGTIFVILVPVLNSKTPQKESGSLKLLRTKVDNFEIEVESYALSVSKITLKRDIKLKIRELKHATKLDLQQKAKVK</sequence>
<dbReference type="AlphaFoldDB" id="A0A9R1XE24"/>
<gene>
    <name evidence="1" type="ORF">LSAT_V11C400164610</name>
</gene>
<protein>
    <submittedName>
        <fullName evidence="1">Uncharacterized protein</fullName>
    </submittedName>
</protein>
<dbReference type="EMBL" id="NBSK02000004">
    <property type="protein sequence ID" value="KAJ0211000.1"/>
    <property type="molecule type" value="Genomic_DNA"/>
</dbReference>
<evidence type="ECO:0000313" key="2">
    <source>
        <dbReference type="Proteomes" id="UP000235145"/>
    </source>
</evidence>
<name>A0A9R1XE24_LACSA</name>
<keyword evidence="2" id="KW-1185">Reference proteome</keyword>